<evidence type="ECO:0000313" key="5">
    <source>
        <dbReference type="Proteomes" id="UP000553957"/>
    </source>
</evidence>
<proteinExistence type="predicted"/>
<dbReference type="EMBL" id="JABJRC010000010">
    <property type="protein sequence ID" value="NOL45146.1"/>
    <property type="molecule type" value="Genomic_DNA"/>
</dbReference>
<accession>A0A7Y4L887</accession>
<keyword evidence="1" id="KW-0732">Signal</keyword>
<evidence type="ECO:0000313" key="4">
    <source>
        <dbReference type="Proteomes" id="UP000534306"/>
    </source>
</evidence>
<dbReference type="RefSeq" id="WP_171678377.1">
    <property type="nucleotide sequence ID" value="NZ_BAAAGT010000001.1"/>
</dbReference>
<evidence type="ECO:0000256" key="1">
    <source>
        <dbReference type="SAM" id="SignalP"/>
    </source>
</evidence>
<dbReference type="AlphaFoldDB" id="A0A7Y4L887"/>
<feature type="chain" id="PRO_5038315468" evidence="1">
    <location>
        <begin position="22"/>
        <end position="48"/>
    </location>
</feature>
<organism evidence="3 4">
    <name type="scientific">Kribbella sandramycini</name>
    <dbReference type="NCBI Taxonomy" id="60450"/>
    <lineage>
        <taxon>Bacteria</taxon>
        <taxon>Bacillati</taxon>
        <taxon>Actinomycetota</taxon>
        <taxon>Actinomycetes</taxon>
        <taxon>Propionibacteriales</taxon>
        <taxon>Kribbellaceae</taxon>
        <taxon>Kribbella</taxon>
    </lineage>
</organism>
<name>A0A7Y4L887_9ACTN</name>
<sequence length="48" mass="4709">MIKKILSAVIAAVFAAALAIAASAEHKAVTAGDDPAGACGACWTQPLL</sequence>
<protein>
    <submittedName>
        <fullName evidence="3">Uncharacterized protein</fullName>
    </submittedName>
</protein>
<dbReference type="Proteomes" id="UP000534306">
    <property type="component" value="Unassembled WGS sequence"/>
</dbReference>
<comment type="caution">
    <text evidence="3">The sequence shown here is derived from an EMBL/GenBank/DDBJ whole genome shotgun (WGS) entry which is preliminary data.</text>
</comment>
<evidence type="ECO:0000313" key="2">
    <source>
        <dbReference type="EMBL" id="MBB6566146.1"/>
    </source>
</evidence>
<feature type="signal peptide" evidence="1">
    <location>
        <begin position="1"/>
        <end position="21"/>
    </location>
</feature>
<dbReference type="Proteomes" id="UP000553957">
    <property type="component" value="Unassembled WGS sequence"/>
</dbReference>
<dbReference type="EMBL" id="JACHKF010000001">
    <property type="protein sequence ID" value="MBB6566146.1"/>
    <property type="molecule type" value="Genomic_DNA"/>
</dbReference>
<reference evidence="3 4" key="1">
    <citation type="submission" date="2020-05" db="EMBL/GenBank/DDBJ databases">
        <title>Genome sequence of Kribbella sandramycini ATCC 39419.</title>
        <authorList>
            <person name="Maclea K.S."/>
            <person name="Fair J.L."/>
        </authorList>
    </citation>
    <scope>NUCLEOTIDE SEQUENCE [LARGE SCALE GENOMIC DNA]</scope>
    <source>
        <strain evidence="3 4">ATCC 39419</strain>
    </source>
</reference>
<keyword evidence="4" id="KW-1185">Reference proteome</keyword>
<evidence type="ECO:0000313" key="3">
    <source>
        <dbReference type="EMBL" id="NOL45146.1"/>
    </source>
</evidence>
<reference evidence="2 5" key="2">
    <citation type="submission" date="2020-08" db="EMBL/GenBank/DDBJ databases">
        <title>Sequencing the genomes of 1000 actinobacteria strains.</title>
        <authorList>
            <person name="Klenk H.-P."/>
        </authorList>
    </citation>
    <scope>NUCLEOTIDE SEQUENCE [LARGE SCALE GENOMIC DNA]</scope>
    <source>
        <strain evidence="2 5">DSM 15626</strain>
    </source>
</reference>
<gene>
    <name evidence="2" type="ORF">HNR71_001783</name>
    <name evidence="3" type="ORF">HPO96_33345</name>
</gene>